<evidence type="ECO:0000313" key="7">
    <source>
        <dbReference type="Proteomes" id="UP000033047"/>
    </source>
</evidence>
<organism evidence="6 7">
    <name type="scientific">Parabacteroides goldsteinii DSM 19448 = WAL 12034</name>
    <dbReference type="NCBI Taxonomy" id="927665"/>
    <lineage>
        <taxon>Bacteria</taxon>
        <taxon>Pseudomonadati</taxon>
        <taxon>Bacteroidota</taxon>
        <taxon>Bacteroidia</taxon>
        <taxon>Bacteroidales</taxon>
        <taxon>Tannerellaceae</taxon>
        <taxon>Parabacteroides</taxon>
    </lineage>
</organism>
<dbReference type="HOGENOM" id="CLU_043125_0_0_10"/>
<dbReference type="InterPro" id="IPR013766">
    <property type="entry name" value="Thioredoxin_domain"/>
</dbReference>
<feature type="domain" description="Thioredoxin" evidence="5">
    <location>
        <begin position="325"/>
        <end position="487"/>
    </location>
</feature>
<dbReference type="STRING" id="927665.HMPREF1535_03696"/>
<dbReference type="GO" id="GO:0030313">
    <property type="term" value="C:cell envelope"/>
    <property type="evidence" value="ECO:0007669"/>
    <property type="project" value="UniProtKB-SubCell"/>
</dbReference>
<accession>A0A0F5IYU5</accession>
<keyword evidence="3" id="KW-1015">Disulfide bond</keyword>
<comment type="subcellular location">
    <subcellularLocation>
        <location evidence="1">Cell envelope</location>
    </subcellularLocation>
</comment>
<dbReference type="InterPro" id="IPR050553">
    <property type="entry name" value="Thioredoxin_ResA/DsbE_sf"/>
</dbReference>
<dbReference type="GO" id="GO:0017004">
    <property type="term" value="P:cytochrome complex assembly"/>
    <property type="evidence" value="ECO:0007669"/>
    <property type="project" value="UniProtKB-KW"/>
</dbReference>
<name>A0A0F5IYU5_9BACT</name>
<keyword evidence="4" id="KW-0676">Redox-active center</keyword>
<dbReference type="CDD" id="cd02966">
    <property type="entry name" value="TlpA_like_family"/>
    <property type="match status" value="1"/>
</dbReference>
<evidence type="ECO:0000256" key="3">
    <source>
        <dbReference type="ARBA" id="ARBA00023157"/>
    </source>
</evidence>
<dbReference type="InterPro" id="IPR036249">
    <property type="entry name" value="Thioredoxin-like_sf"/>
</dbReference>
<dbReference type="EMBL" id="AQHV01000016">
    <property type="protein sequence ID" value="KKB50347.1"/>
    <property type="molecule type" value="Genomic_DNA"/>
</dbReference>
<dbReference type="PANTHER" id="PTHR42852:SF6">
    <property type="entry name" value="THIOL:DISULFIDE INTERCHANGE PROTEIN DSBE"/>
    <property type="match status" value="1"/>
</dbReference>
<evidence type="ECO:0000256" key="2">
    <source>
        <dbReference type="ARBA" id="ARBA00022748"/>
    </source>
</evidence>
<dbReference type="PANTHER" id="PTHR42852">
    <property type="entry name" value="THIOL:DISULFIDE INTERCHANGE PROTEIN DSBE"/>
    <property type="match status" value="1"/>
</dbReference>
<dbReference type="PROSITE" id="PS51352">
    <property type="entry name" value="THIOREDOXIN_2"/>
    <property type="match status" value="1"/>
</dbReference>
<evidence type="ECO:0000256" key="1">
    <source>
        <dbReference type="ARBA" id="ARBA00004196"/>
    </source>
</evidence>
<dbReference type="Proteomes" id="UP000033047">
    <property type="component" value="Unassembled WGS sequence"/>
</dbReference>
<protein>
    <recommendedName>
        <fullName evidence="5">Thioredoxin domain-containing protein</fullName>
    </recommendedName>
</protein>
<dbReference type="Pfam" id="PF08534">
    <property type="entry name" value="Redoxin"/>
    <property type="match status" value="1"/>
</dbReference>
<reference evidence="6 7" key="1">
    <citation type="submission" date="2013-04" db="EMBL/GenBank/DDBJ databases">
        <title>The Genome Sequence of Parabacteroides goldsteinii DSM 19448.</title>
        <authorList>
            <consortium name="The Broad Institute Genomics Platform"/>
            <person name="Earl A."/>
            <person name="Ward D."/>
            <person name="Feldgarden M."/>
            <person name="Gevers D."/>
            <person name="Martens E."/>
            <person name="Sakamoto M."/>
            <person name="Benno Y."/>
            <person name="Song Y."/>
            <person name="Liu C."/>
            <person name="Lee J."/>
            <person name="Bolanos M."/>
            <person name="Vaisanen M.L."/>
            <person name="Finegold S.M."/>
            <person name="Walker B."/>
            <person name="Young S."/>
            <person name="Zeng Q."/>
            <person name="Gargeya S."/>
            <person name="Fitzgerald M."/>
            <person name="Haas B."/>
            <person name="Abouelleil A."/>
            <person name="Allen A.W."/>
            <person name="Alvarado L."/>
            <person name="Arachchi H.M."/>
            <person name="Berlin A.M."/>
            <person name="Chapman S.B."/>
            <person name="Gainer-Dewar J."/>
            <person name="Goldberg J."/>
            <person name="Griggs A."/>
            <person name="Gujja S."/>
            <person name="Hansen M."/>
            <person name="Howarth C."/>
            <person name="Imamovic A."/>
            <person name="Ireland A."/>
            <person name="Larimer J."/>
            <person name="McCowan C."/>
            <person name="Murphy C."/>
            <person name="Pearson M."/>
            <person name="Poon T.W."/>
            <person name="Priest M."/>
            <person name="Roberts A."/>
            <person name="Saif S."/>
            <person name="Shea T."/>
            <person name="Sisk P."/>
            <person name="Sykes S."/>
            <person name="Wortman J."/>
            <person name="Nusbaum C."/>
            <person name="Birren B."/>
        </authorList>
    </citation>
    <scope>NUCLEOTIDE SEQUENCE [LARGE SCALE GENOMIC DNA]</scope>
    <source>
        <strain evidence="6 7">DSM 19448</strain>
    </source>
</reference>
<proteinExistence type="predicted"/>
<dbReference type="Gene3D" id="3.40.30.10">
    <property type="entry name" value="Glutaredoxin"/>
    <property type="match status" value="1"/>
</dbReference>
<keyword evidence="2" id="KW-0201">Cytochrome c-type biogenesis</keyword>
<evidence type="ECO:0000313" key="6">
    <source>
        <dbReference type="EMBL" id="KKB50347.1"/>
    </source>
</evidence>
<dbReference type="SUPFAM" id="SSF52833">
    <property type="entry name" value="Thioredoxin-like"/>
    <property type="match status" value="1"/>
</dbReference>
<dbReference type="PATRIC" id="fig|927665.4.peg.3805"/>
<gene>
    <name evidence="6" type="ORF">HMPREF1535_03696</name>
</gene>
<evidence type="ECO:0000256" key="4">
    <source>
        <dbReference type="ARBA" id="ARBA00023284"/>
    </source>
</evidence>
<dbReference type="GO" id="GO:0016491">
    <property type="term" value="F:oxidoreductase activity"/>
    <property type="evidence" value="ECO:0007669"/>
    <property type="project" value="InterPro"/>
</dbReference>
<dbReference type="InterPro" id="IPR013740">
    <property type="entry name" value="Redoxin"/>
</dbReference>
<dbReference type="RefSeq" id="WP_046147614.1">
    <property type="nucleotide sequence ID" value="NZ_KQ033913.1"/>
</dbReference>
<dbReference type="AlphaFoldDB" id="A0A0F5IYU5"/>
<sequence>MKQLLLLLLPFLCLCCNSSDKEYEDYSKEVLITGKILNRDFYPQEKDLTLIVPFFRDQETKYVVPIAEDGSFSFHFSPYAKLRNVQINKFADHILVSPGDSLHVEIDFKNILNPKIFGDAEKRNQETNTFVQSGRYYIEHYSIRGDLEPEAFDAELQQEYQLRQERRQEFLEKYKPDEEIQQYTNKLLEIDYYCTLISYLNNRSWQNKDISRYNKQEIFVKVDSLFEGEIIPSNIFKLTEIVNSFISYPIYKMKKEKTTLDDIIAAYPTGKNIRQYLYAASISQSLISNDTTLFSSRQKQLDSIVHIPVLNRELHLAYQNKKDFLKNPRTVSNYMLYGNYSDMPNSKIDTDFMKPIYEILDKYKGKVIYLDFWTTSCPPCLKEMEPLKKLRKEYSPGDVVIVSICAGGPKKTWEDLVKRLDLQQPGIDCLYQTDISDENSFYKILNRLELKGYPHYLLLNREGIIVDYGTVVRPSDPRTKQKINSLL</sequence>
<comment type="caution">
    <text evidence="6">The sequence shown here is derived from an EMBL/GenBank/DDBJ whole genome shotgun (WGS) entry which is preliminary data.</text>
</comment>
<evidence type="ECO:0000259" key="5">
    <source>
        <dbReference type="PROSITE" id="PS51352"/>
    </source>
</evidence>